<feature type="transmembrane region" description="Helical" evidence="8">
    <location>
        <begin position="335"/>
        <end position="354"/>
    </location>
</feature>
<feature type="transmembrane region" description="Helical" evidence="8">
    <location>
        <begin position="131"/>
        <end position="152"/>
    </location>
</feature>
<feature type="transmembrane region" description="Helical" evidence="8">
    <location>
        <begin position="192"/>
        <end position="212"/>
    </location>
</feature>
<sequence>MKHDSEPSGTAAATPAAEKGASGSSSEVLREPGIPFAEFVAIIAMIMALNAMAIDVMLPALPAIGDALNIVEENNRQLVLLSYLVGFGGAQLFFGPVTDALGRRGILVGGLALYSLASIGAIFAMDLDTLLIARVLQGIGCAAARVTALSVVRDCYTGRRMGKVMSLVMMVFMAVPVVAPSIGQAVLLIAGWHWIFALLLIYGVAMMIWSALRMPETLAVENRRPMEVSTIVSAYMTALTTRVSLGYTVGTAFIFGGLFSFLAMSQQIFVDIFGLGTLFPIVFAAIAITMAGASFTNAQLVEAIGMRRLSHGAAVVYTALGFVVWLLAFLGLENFWAFMILATLIMTSFGFLGANFNAMAMEPLGAIAGTASSVIGTISTLGGAILGYIMGQLFDGTTQPLGLAYTVYGLCAIGCILYAERGRMFHAMHDKQSQD</sequence>
<feature type="transmembrane region" description="Helical" evidence="8">
    <location>
        <begin position="106"/>
        <end position="125"/>
    </location>
</feature>
<dbReference type="AlphaFoldDB" id="A0A0M6Y1S2"/>
<gene>
    <name evidence="11" type="primary">bcr_1</name>
    <name evidence="11" type="ORF">LAL4801_02084</name>
</gene>
<evidence type="ECO:0000256" key="4">
    <source>
        <dbReference type="ARBA" id="ARBA00022475"/>
    </source>
</evidence>
<dbReference type="InterPro" id="IPR004812">
    <property type="entry name" value="Efflux_drug-R_Bcr/CmlA"/>
</dbReference>
<dbReference type="EMBL" id="CXST01000001">
    <property type="protein sequence ID" value="CTQ43644.1"/>
    <property type="molecule type" value="Genomic_DNA"/>
</dbReference>
<feature type="compositionally biased region" description="Low complexity" evidence="9">
    <location>
        <begin position="7"/>
        <end position="27"/>
    </location>
</feature>
<keyword evidence="12" id="KW-1185">Reference proteome</keyword>
<dbReference type="SUPFAM" id="SSF103473">
    <property type="entry name" value="MFS general substrate transporter"/>
    <property type="match status" value="1"/>
</dbReference>
<dbReference type="Pfam" id="PF07690">
    <property type="entry name" value="MFS_1"/>
    <property type="match status" value="1"/>
</dbReference>
<evidence type="ECO:0000256" key="8">
    <source>
        <dbReference type="RuleBase" id="RU365088"/>
    </source>
</evidence>
<feature type="transmembrane region" description="Helical" evidence="8">
    <location>
        <begin position="309"/>
        <end position="329"/>
    </location>
</feature>
<dbReference type="GO" id="GO:0005886">
    <property type="term" value="C:plasma membrane"/>
    <property type="evidence" value="ECO:0007669"/>
    <property type="project" value="UniProtKB-SubCell"/>
</dbReference>
<feature type="transmembrane region" description="Helical" evidence="8">
    <location>
        <begin position="268"/>
        <end position="288"/>
    </location>
</feature>
<keyword evidence="8" id="KW-0997">Cell inner membrane</keyword>
<dbReference type="Gene3D" id="1.20.1720.10">
    <property type="entry name" value="Multidrug resistance protein D"/>
    <property type="match status" value="1"/>
</dbReference>
<comment type="subcellular location">
    <subcellularLocation>
        <location evidence="8">Cell inner membrane</location>
        <topology evidence="8">Multi-pass membrane protein</topology>
    </subcellularLocation>
    <subcellularLocation>
        <location evidence="1">Cell membrane</location>
        <topology evidence="1">Multi-pass membrane protein</topology>
    </subcellularLocation>
</comment>
<organism evidence="11 12">
    <name type="scientific">Roseibium aggregatum</name>
    <dbReference type="NCBI Taxonomy" id="187304"/>
    <lineage>
        <taxon>Bacteria</taxon>
        <taxon>Pseudomonadati</taxon>
        <taxon>Pseudomonadota</taxon>
        <taxon>Alphaproteobacteria</taxon>
        <taxon>Hyphomicrobiales</taxon>
        <taxon>Stappiaceae</taxon>
        <taxon>Roseibium</taxon>
    </lineage>
</organism>
<dbReference type="STRING" id="187304.B0E33_19550"/>
<proteinExistence type="inferred from homology"/>
<dbReference type="PROSITE" id="PS50850">
    <property type="entry name" value="MFS"/>
    <property type="match status" value="1"/>
</dbReference>
<dbReference type="GO" id="GO:1990961">
    <property type="term" value="P:xenobiotic detoxification by transmembrane export across the plasma membrane"/>
    <property type="evidence" value="ECO:0007669"/>
    <property type="project" value="InterPro"/>
</dbReference>
<feature type="transmembrane region" description="Helical" evidence="8">
    <location>
        <begin position="164"/>
        <end position="186"/>
    </location>
</feature>
<keyword evidence="5 8" id="KW-0812">Transmembrane</keyword>
<evidence type="ECO:0000313" key="12">
    <source>
        <dbReference type="Proteomes" id="UP000048926"/>
    </source>
</evidence>
<dbReference type="OrthoDB" id="9800416at2"/>
<feature type="domain" description="Major facilitator superfamily (MFS) profile" evidence="10">
    <location>
        <begin position="39"/>
        <end position="423"/>
    </location>
</feature>
<protein>
    <recommendedName>
        <fullName evidence="8">Bcr/CflA family efflux transporter</fullName>
    </recommendedName>
</protein>
<keyword evidence="6 8" id="KW-1133">Transmembrane helix</keyword>
<dbReference type="CDD" id="cd17320">
    <property type="entry name" value="MFS_MdfA_MDR_like"/>
    <property type="match status" value="1"/>
</dbReference>
<dbReference type="Proteomes" id="UP000048926">
    <property type="component" value="Unassembled WGS sequence"/>
</dbReference>
<dbReference type="GO" id="GO:0042910">
    <property type="term" value="F:xenobiotic transmembrane transporter activity"/>
    <property type="evidence" value="ECO:0007669"/>
    <property type="project" value="InterPro"/>
</dbReference>
<feature type="transmembrane region" description="Helical" evidence="8">
    <location>
        <begin position="366"/>
        <end position="390"/>
    </location>
</feature>
<evidence type="ECO:0000256" key="3">
    <source>
        <dbReference type="ARBA" id="ARBA00022448"/>
    </source>
</evidence>
<evidence type="ECO:0000256" key="5">
    <source>
        <dbReference type="ARBA" id="ARBA00022692"/>
    </source>
</evidence>
<dbReference type="InterPro" id="IPR020846">
    <property type="entry name" value="MFS_dom"/>
</dbReference>
<feature type="transmembrane region" description="Helical" evidence="8">
    <location>
        <begin position="402"/>
        <end position="419"/>
    </location>
</feature>
<dbReference type="NCBIfam" id="TIGR00710">
    <property type="entry name" value="efflux_Bcr_CflA"/>
    <property type="match status" value="1"/>
</dbReference>
<dbReference type="PANTHER" id="PTHR42718:SF9">
    <property type="entry name" value="MAJOR FACILITATOR SUPERFAMILY MULTIDRUG TRANSPORTER MFSC"/>
    <property type="match status" value="1"/>
</dbReference>
<dbReference type="InterPro" id="IPR036259">
    <property type="entry name" value="MFS_trans_sf"/>
</dbReference>
<comment type="similarity">
    <text evidence="2 8">Belongs to the major facilitator superfamily. Bcr/CmlA family.</text>
</comment>
<evidence type="ECO:0000259" key="10">
    <source>
        <dbReference type="PROSITE" id="PS50850"/>
    </source>
</evidence>
<evidence type="ECO:0000256" key="9">
    <source>
        <dbReference type="SAM" id="MobiDB-lite"/>
    </source>
</evidence>
<evidence type="ECO:0000256" key="7">
    <source>
        <dbReference type="ARBA" id="ARBA00023136"/>
    </source>
</evidence>
<evidence type="ECO:0000313" key="11">
    <source>
        <dbReference type="EMBL" id="CTQ43644.1"/>
    </source>
</evidence>
<accession>A0A0M6Y1S2</accession>
<evidence type="ECO:0000256" key="6">
    <source>
        <dbReference type="ARBA" id="ARBA00022989"/>
    </source>
</evidence>
<name>A0A0M6Y1S2_9HYPH</name>
<keyword evidence="4" id="KW-1003">Cell membrane</keyword>
<feature type="transmembrane region" description="Helical" evidence="8">
    <location>
        <begin position="233"/>
        <end position="262"/>
    </location>
</feature>
<keyword evidence="7 8" id="KW-0472">Membrane</keyword>
<dbReference type="PANTHER" id="PTHR42718">
    <property type="entry name" value="MAJOR FACILITATOR SUPERFAMILY MULTIDRUG TRANSPORTER MFSC"/>
    <property type="match status" value="1"/>
</dbReference>
<evidence type="ECO:0000256" key="1">
    <source>
        <dbReference type="ARBA" id="ARBA00004651"/>
    </source>
</evidence>
<feature type="transmembrane region" description="Helical" evidence="8">
    <location>
        <begin position="78"/>
        <end position="94"/>
    </location>
</feature>
<reference evidence="12" key="1">
    <citation type="submission" date="2015-07" db="EMBL/GenBank/DDBJ databases">
        <authorList>
            <person name="Rodrigo-Torres Lidia"/>
            <person name="Arahal R.David."/>
        </authorList>
    </citation>
    <scope>NUCLEOTIDE SEQUENCE [LARGE SCALE GENOMIC DNA]</scope>
    <source>
        <strain evidence="12">CECT 4801</strain>
    </source>
</reference>
<feature type="region of interest" description="Disordered" evidence="9">
    <location>
        <begin position="1"/>
        <end position="28"/>
    </location>
</feature>
<dbReference type="InterPro" id="IPR011701">
    <property type="entry name" value="MFS"/>
</dbReference>
<keyword evidence="3 8" id="KW-0813">Transport</keyword>
<feature type="transmembrane region" description="Helical" evidence="8">
    <location>
        <begin position="39"/>
        <end position="58"/>
    </location>
</feature>
<evidence type="ECO:0000256" key="2">
    <source>
        <dbReference type="ARBA" id="ARBA00006236"/>
    </source>
</evidence>